<feature type="transmembrane region" description="Helical" evidence="7">
    <location>
        <begin position="333"/>
        <end position="351"/>
    </location>
</feature>
<comment type="subcellular location">
    <subcellularLocation>
        <location evidence="1">Membrane</location>
        <topology evidence="1">Multi-pass membrane protein</topology>
    </subcellularLocation>
</comment>
<comment type="caution">
    <text evidence="8">The sequence shown here is derived from an EMBL/GenBank/DDBJ whole genome shotgun (WGS) entry which is preliminary data.</text>
</comment>
<feature type="transmembrane region" description="Helical" evidence="7">
    <location>
        <begin position="458"/>
        <end position="480"/>
    </location>
</feature>
<dbReference type="PANTHER" id="PTHR10766">
    <property type="entry name" value="TRANSMEMBRANE 9 SUPERFAMILY PROTEIN"/>
    <property type="match status" value="1"/>
</dbReference>
<evidence type="ECO:0000256" key="7">
    <source>
        <dbReference type="RuleBase" id="RU363079"/>
    </source>
</evidence>
<evidence type="ECO:0000313" key="8">
    <source>
        <dbReference type="EMBL" id="KAG5179866.1"/>
    </source>
</evidence>
<keyword evidence="3 7" id="KW-0812">Transmembrane</keyword>
<feature type="chain" id="PRO_5033100204" description="Transmembrane 9 superfamily member" evidence="7">
    <location>
        <begin position="22"/>
        <end position="600"/>
    </location>
</feature>
<evidence type="ECO:0000256" key="5">
    <source>
        <dbReference type="ARBA" id="ARBA00022989"/>
    </source>
</evidence>
<dbReference type="Pfam" id="PF02990">
    <property type="entry name" value="EMP70"/>
    <property type="match status" value="1"/>
</dbReference>
<accession>A0A835YQT7</accession>
<dbReference type="InterPro" id="IPR004240">
    <property type="entry name" value="EMP70"/>
</dbReference>
<evidence type="ECO:0000256" key="2">
    <source>
        <dbReference type="ARBA" id="ARBA00005227"/>
    </source>
</evidence>
<feature type="transmembrane region" description="Helical" evidence="7">
    <location>
        <begin position="562"/>
        <end position="590"/>
    </location>
</feature>
<dbReference type="GO" id="GO:0016020">
    <property type="term" value="C:membrane"/>
    <property type="evidence" value="ECO:0007669"/>
    <property type="project" value="UniProtKB-SubCell"/>
</dbReference>
<keyword evidence="6 7" id="KW-0472">Membrane</keyword>
<sequence length="600" mass="68292">MVGPRGLLLAVGACWAGRVLAGENNHKYTPGERMTVWVNKVGPYFNPQETYPYYRLPFCRPDMGVESKRKRQGMGEILAGNDLRDSGFSLQFNVNQPRVPVCKVALDAATLKTFRRAVEENYWYNMYIDDLPLWGMVGRMPQGNGAAALGGEDPYIYLHRKLSILYNGNRVIEVMLLSENLKPLVPGAELEFSFEVSWTATTKSFEDRFNRYLDYDFFEHQIHWFSIFNSFMMVIFLCGLVALILLRTLRNDFAKYTRDEQVRRRFAQLQESGWKQVHGDVFRAPAHLMLFAALYGTGWQIATLVAGVVLFAMAGPLHGDVYEERGEMVTTVIVVYALTAAVAGYGSGSYYRQYFTTPRAEAASQWQRCMLLTVVLLPALVITVLSFLNTVAVYYDTINTIPFMVIVKMALIWLFVAFPLAVVGCMFGRHWGGKASFPCRVNSIARPIPPGPWYTRPAAVIPLTGILPFGSIFIEMYFIFTSFWNYKFYYVYGFMLLVYAILSVVLVCATIVAVYFVLNAENYHWQWISFLASGSTAGYVFLYSIYYFYFKTEMFGFLQISFYFGYMGLFCVALFVLCGTIGLAGSSVFVKQIYKNIKVD</sequence>
<gene>
    <name evidence="8" type="ORF">JKP88DRAFT_196186</name>
</gene>
<feature type="transmembrane region" description="Helical" evidence="7">
    <location>
        <begin position="492"/>
        <end position="518"/>
    </location>
</feature>
<evidence type="ECO:0000256" key="6">
    <source>
        <dbReference type="ARBA" id="ARBA00023136"/>
    </source>
</evidence>
<dbReference type="AlphaFoldDB" id="A0A835YQT7"/>
<dbReference type="Proteomes" id="UP000664859">
    <property type="component" value="Unassembled WGS sequence"/>
</dbReference>
<evidence type="ECO:0000313" key="9">
    <source>
        <dbReference type="Proteomes" id="UP000664859"/>
    </source>
</evidence>
<feature type="transmembrane region" description="Helical" evidence="7">
    <location>
        <begin position="371"/>
        <end position="395"/>
    </location>
</feature>
<feature type="signal peptide" evidence="7">
    <location>
        <begin position="1"/>
        <end position="21"/>
    </location>
</feature>
<feature type="transmembrane region" description="Helical" evidence="7">
    <location>
        <begin position="224"/>
        <end position="246"/>
    </location>
</feature>
<evidence type="ECO:0000256" key="3">
    <source>
        <dbReference type="ARBA" id="ARBA00022692"/>
    </source>
</evidence>
<feature type="transmembrane region" description="Helical" evidence="7">
    <location>
        <begin position="530"/>
        <end position="550"/>
    </location>
</feature>
<dbReference type="GO" id="GO:0072657">
    <property type="term" value="P:protein localization to membrane"/>
    <property type="evidence" value="ECO:0007669"/>
    <property type="project" value="TreeGrafter"/>
</dbReference>
<feature type="transmembrane region" description="Helical" evidence="7">
    <location>
        <begin position="401"/>
        <end position="427"/>
    </location>
</feature>
<name>A0A835YQT7_9STRA</name>
<protein>
    <recommendedName>
        <fullName evidence="7">Transmembrane 9 superfamily member</fullName>
    </recommendedName>
</protein>
<dbReference type="EMBL" id="JAFCMP010000445">
    <property type="protein sequence ID" value="KAG5179866.1"/>
    <property type="molecule type" value="Genomic_DNA"/>
</dbReference>
<proteinExistence type="inferred from homology"/>
<reference evidence="8" key="1">
    <citation type="submission" date="2021-02" db="EMBL/GenBank/DDBJ databases">
        <title>First Annotated Genome of the Yellow-green Alga Tribonema minus.</title>
        <authorList>
            <person name="Mahan K.M."/>
        </authorList>
    </citation>
    <scope>NUCLEOTIDE SEQUENCE</scope>
    <source>
        <strain evidence="8">UTEX B ZZ1240</strain>
    </source>
</reference>
<keyword evidence="9" id="KW-1185">Reference proteome</keyword>
<keyword evidence="5 7" id="KW-1133">Transmembrane helix</keyword>
<dbReference type="OrthoDB" id="1666796at2759"/>
<keyword evidence="4 7" id="KW-0732">Signal</keyword>
<feature type="transmembrane region" description="Helical" evidence="7">
    <location>
        <begin position="288"/>
        <end position="313"/>
    </location>
</feature>
<dbReference type="PANTHER" id="PTHR10766:SF41">
    <property type="entry name" value="TRANSMEMBRANE 9 SUPERFAMILY MEMBER 3"/>
    <property type="match status" value="1"/>
</dbReference>
<evidence type="ECO:0000256" key="4">
    <source>
        <dbReference type="ARBA" id="ARBA00022729"/>
    </source>
</evidence>
<organism evidence="8 9">
    <name type="scientific">Tribonema minus</name>
    <dbReference type="NCBI Taxonomy" id="303371"/>
    <lineage>
        <taxon>Eukaryota</taxon>
        <taxon>Sar</taxon>
        <taxon>Stramenopiles</taxon>
        <taxon>Ochrophyta</taxon>
        <taxon>PX clade</taxon>
        <taxon>Xanthophyceae</taxon>
        <taxon>Tribonematales</taxon>
        <taxon>Tribonemataceae</taxon>
        <taxon>Tribonema</taxon>
    </lineage>
</organism>
<evidence type="ECO:0000256" key="1">
    <source>
        <dbReference type="ARBA" id="ARBA00004141"/>
    </source>
</evidence>
<comment type="similarity">
    <text evidence="2 7">Belongs to the nonaspanin (TM9SF) (TC 9.A.2) family.</text>
</comment>